<reference evidence="2 3" key="1">
    <citation type="journal article" date="2020" name="Nat. Food">
        <title>A phased Vanilla planifolia genome enables genetic improvement of flavour and production.</title>
        <authorList>
            <person name="Hasing T."/>
            <person name="Tang H."/>
            <person name="Brym M."/>
            <person name="Khazi F."/>
            <person name="Huang T."/>
            <person name="Chambers A.H."/>
        </authorList>
    </citation>
    <scope>NUCLEOTIDE SEQUENCE [LARGE SCALE GENOMIC DNA]</scope>
    <source>
        <tissue evidence="2">Leaf</tissue>
    </source>
</reference>
<feature type="compositionally biased region" description="Basic and acidic residues" evidence="1">
    <location>
        <begin position="247"/>
        <end position="261"/>
    </location>
</feature>
<proteinExistence type="predicted"/>
<evidence type="ECO:0000313" key="2">
    <source>
        <dbReference type="EMBL" id="KAG0481301.1"/>
    </source>
</evidence>
<dbReference type="OrthoDB" id="766965at2759"/>
<sequence>MGRGNQGRTFEQRDRSRGELSSKEIGVGGIGLSQLKYEIAGDLPWQISVGMSSHTICPIHAGESVTSAAISVVHIEKCGEVMLLRVAGILHFLQAWQPEFFPEAAVADHVQGVAAGKDEELRAHPEAVERDLRKHGIVTACDVSAAEAGIVGNDLDEAPPPLGEERVVDVAERVEGDAVLRDEGEEGVRRIAEQCRRKKAACGGDKRRRSPLRRFRRDESSTERPCRREEKLRHGVGMNVDIEEPFVAEKESFPERSKGDVGVDEEHEGNLRRGSRSPADTTGCLHGR</sequence>
<feature type="region of interest" description="Disordered" evidence="1">
    <location>
        <begin position="1"/>
        <end position="21"/>
    </location>
</feature>
<dbReference type="AlphaFoldDB" id="A0A835V333"/>
<comment type="caution">
    <text evidence="2">The sequence shown here is derived from an EMBL/GenBank/DDBJ whole genome shotgun (WGS) entry which is preliminary data.</text>
</comment>
<protein>
    <submittedName>
        <fullName evidence="2">Uncharacterized protein</fullName>
    </submittedName>
</protein>
<organism evidence="2 3">
    <name type="scientific">Vanilla planifolia</name>
    <name type="common">Vanilla</name>
    <dbReference type="NCBI Taxonomy" id="51239"/>
    <lineage>
        <taxon>Eukaryota</taxon>
        <taxon>Viridiplantae</taxon>
        <taxon>Streptophyta</taxon>
        <taxon>Embryophyta</taxon>
        <taxon>Tracheophyta</taxon>
        <taxon>Spermatophyta</taxon>
        <taxon>Magnoliopsida</taxon>
        <taxon>Liliopsida</taxon>
        <taxon>Asparagales</taxon>
        <taxon>Orchidaceae</taxon>
        <taxon>Vanilloideae</taxon>
        <taxon>Vanilleae</taxon>
        <taxon>Vanilla</taxon>
    </lineage>
</organism>
<dbReference type="Proteomes" id="UP000636800">
    <property type="component" value="Chromosome 5"/>
</dbReference>
<accession>A0A835V333</accession>
<feature type="compositionally biased region" description="Basic residues" evidence="1">
    <location>
        <begin position="200"/>
        <end position="215"/>
    </location>
</feature>
<evidence type="ECO:0000313" key="3">
    <source>
        <dbReference type="Proteomes" id="UP000636800"/>
    </source>
</evidence>
<feature type="region of interest" description="Disordered" evidence="1">
    <location>
        <begin position="200"/>
        <end position="288"/>
    </location>
</feature>
<gene>
    <name evidence="2" type="ORF">HPP92_012159</name>
</gene>
<dbReference type="EMBL" id="JADCNL010000005">
    <property type="protein sequence ID" value="KAG0481301.1"/>
    <property type="molecule type" value="Genomic_DNA"/>
</dbReference>
<evidence type="ECO:0000256" key="1">
    <source>
        <dbReference type="SAM" id="MobiDB-lite"/>
    </source>
</evidence>
<name>A0A835V333_VANPL</name>
<keyword evidence="3" id="KW-1185">Reference proteome</keyword>
<feature type="compositionally biased region" description="Basic and acidic residues" evidence="1">
    <location>
        <begin position="216"/>
        <end position="233"/>
    </location>
</feature>
<feature type="compositionally biased region" description="Basic and acidic residues" evidence="1">
    <location>
        <begin position="10"/>
        <end position="21"/>
    </location>
</feature>